<accession>A0A9N9AY01</accession>
<evidence type="ECO:0000313" key="8">
    <source>
        <dbReference type="Proteomes" id="UP000789342"/>
    </source>
</evidence>
<evidence type="ECO:0000256" key="1">
    <source>
        <dbReference type="ARBA" id="ARBA00010609"/>
    </source>
</evidence>
<name>A0A9N9AY01_9GLOM</name>
<dbReference type="EMBL" id="CAJVPV010003138">
    <property type="protein sequence ID" value="CAG8544173.1"/>
    <property type="molecule type" value="Genomic_DNA"/>
</dbReference>
<proteinExistence type="inferred from homology"/>
<evidence type="ECO:0000259" key="6">
    <source>
        <dbReference type="Pfam" id="PF07731"/>
    </source>
</evidence>
<evidence type="ECO:0000256" key="4">
    <source>
        <dbReference type="ARBA" id="ARBA00023008"/>
    </source>
</evidence>
<dbReference type="GO" id="GO:0016491">
    <property type="term" value="F:oxidoreductase activity"/>
    <property type="evidence" value="ECO:0007669"/>
    <property type="project" value="UniProtKB-KW"/>
</dbReference>
<dbReference type="Proteomes" id="UP000789342">
    <property type="component" value="Unassembled WGS sequence"/>
</dbReference>
<dbReference type="InterPro" id="IPR008972">
    <property type="entry name" value="Cupredoxin"/>
</dbReference>
<comment type="similarity">
    <text evidence="1">Belongs to the multicopper oxidase family.</text>
</comment>
<dbReference type="Pfam" id="PF07731">
    <property type="entry name" value="Cu-oxidase_2"/>
    <property type="match status" value="1"/>
</dbReference>
<feature type="compositionally biased region" description="Low complexity" evidence="5">
    <location>
        <begin position="1"/>
        <end position="10"/>
    </location>
</feature>
<dbReference type="AlphaFoldDB" id="A0A9N9AY01"/>
<sequence>KRSSSHNSSDSLDETVTTVSPYNSSDTMTCENSSMIQLPHSTISSKTRGTYYYTQNKTTSTVYEVLKGERKEFEHEWNAYIIKTSGVMDMNLINKNARELIFHLHGHSFWVLGSGKGNETLLPLNRNETIPIKRDTVGVPALGWTLIRFKINNPGVWTFECPIVWHSNTGMMGQFIELPQKFRTLTPSDQWCSLCEGYDQLSQCKNAK</sequence>
<evidence type="ECO:0000256" key="3">
    <source>
        <dbReference type="ARBA" id="ARBA00023002"/>
    </source>
</evidence>
<evidence type="ECO:0000256" key="2">
    <source>
        <dbReference type="ARBA" id="ARBA00022723"/>
    </source>
</evidence>
<dbReference type="PANTHER" id="PTHR11709">
    <property type="entry name" value="MULTI-COPPER OXIDASE"/>
    <property type="match status" value="1"/>
</dbReference>
<dbReference type="OrthoDB" id="2121828at2759"/>
<dbReference type="InterPro" id="IPR011706">
    <property type="entry name" value="Cu-oxidase_C"/>
</dbReference>
<dbReference type="Gene3D" id="2.60.40.420">
    <property type="entry name" value="Cupredoxins - blue copper proteins"/>
    <property type="match status" value="1"/>
</dbReference>
<keyword evidence="3" id="KW-0560">Oxidoreductase</keyword>
<dbReference type="SUPFAM" id="SSF49503">
    <property type="entry name" value="Cupredoxins"/>
    <property type="match status" value="1"/>
</dbReference>
<keyword evidence="8" id="KW-1185">Reference proteome</keyword>
<dbReference type="GO" id="GO:0005507">
    <property type="term" value="F:copper ion binding"/>
    <property type="evidence" value="ECO:0007669"/>
    <property type="project" value="InterPro"/>
</dbReference>
<keyword evidence="2" id="KW-0479">Metal-binding</keyword>
<keyword evidence="4" id="KW-0186">Copper</keyword>
<evidence type="ECO:0000256" key="5">
    <source>
        <dbReference type="SAM" id="MobiDB-lite"/>
    </source>
</evidence>
<feature type="domain" description="Plastocyanin-like" evidence="6">
    <location>
        <begin position="60"/>
        <end position="180"/>
    </location>
</feature>
<gene>
    <name evidence="7" type="ORF">AMORRO_LOCUS5270</name>
</gene>
<reference evidence="7" key="1">
    <citation type="submission" date="2021-06" db="EMBL/GenBank/DDBJ databases">
        <authorList>
            <person name="Kallberg Y."/>
            <person name="Tangrot J."/>
            <person name="Rosling A."/>
        </authorList>
    </citation>
    <scope>NUCLEOTIDE SEQUENCE</scope>
    <source>
        <strain evidence="7">CL551</strain>
    </source>
</reference>
<protein>
    <submittedName>
        <fullName evidence="7">1386_t:CDS:1</fullName>
    </submittedName>
</protein>
<dbReference type="InterPro" id="IPR045087">
    <property type="entry name" value="Cu-oxidase_fam"/>
</dbReference>
<feature type="region of interest" description="Disordered" evidence="5">
    <location>
        <begin position="1"/>
        <end position="25"/>
    </location>
</feature>
<organism evidence="7 8">
    <name type="scientific">Acaulospora morrowiae</name>
    <dbReference type="NCBI Taxonomy" id="94023"/>
    <lineage>
        <taxon>Eukaryota</taxon>
        <taxon>Fungi</taxon>
        <taxon>Fungi incertae sedis</taxon>
        <taxon>Mucoromycota</taxon>
        <taxon>Glomeromycotina</taxon>
        <taxon>Glomeromycetes</taxon>
        <taxon>Diversisporales</taxon>
        <taxon>Acaulosporaceae</taxon>
        <taxon>Acaulospora</taxon>
    </lineage>
</organism>
<comment type="caution">
    <text evidence="7">The sequence shown here is derived from an EMBL/GenBank/DDBJ whole genome shotgun (WGS) entry which is preliminary data.</text>
</comment>
<feature type="compositionally biased region" description="Polar residues" evidence="5">
    <location>
        <begin position="14"/>
        <end position="25"/>
    </location>
</feature>
<dbReference type="PANTHER" id="PTHR11709:SF394">
    <property type="entry name" value="FI03373P-RELATED"/>
    <property type="match status" value="1"/>
</dbReference>
<feature type="non-terminal residue" evidence="7">
    <location>
        <position position="1"/>
    </location>
</feature>
<evidence type="ECO:0000313" key="7">
    <source>
        <dbReference type="EMBL" id="CAG8544173.1"/>
    </source>
</evidence>